<evidence type="ECO:0000313" key="8">
    <source>
        <dbReference type="EMBL" id="PTI28523.1"/>
    </source>
</evidence>
<keyword evidence="5 6" id="KW-0472">Membrane</keyword>
<accession>A0A2T4PR67</accession>
<feature type="transmembrane region" description="Helical" evidence="6">
    <location>
        <begin position="335"/>
        <end position="353"/>
    </location>
</feature>
<feature type="transmembrane region" description="Helical" evidence="6">
    <location>
        <begin position="152"/>
        <end position="174"/>
    </location>
</feature>
<name>A0A2T4PR67_9STAP</name>
<evidence type="ECO:0000313" key="9">
    <source>
        <dbReference type="Proteomes" id="UP000241209"/>
    </source>
</evidence>
<comment type="subcellular location">
    <subcellularLocation>
        <location evidence="1">Cell membrane</location>
        <topology evidence="1">Multi-pass membrane protein</topology>
    </subcellularLocation>
</comment>
<feature type="transmembrane region" description="Helical" evidence="6">
    <location>
        <begin position="29"/>
        <end position="47"/>
    </location>
</feature>
<feature type="transmembrane region" description="Helical" evidence="6">
    <location>
        <begin position="6"/>
        <end position="22"/>
    </location>
</feature>
<keyword evidence="4 6" id="KW-1133">Transmembrane helix</keyword>
<protein>
    <submittedName>
        <fullName evidence="8">Sodium:proton exchanger</fullName>
    </submittedName>
</protein>
<evidence type="ECO:0000256" key="1">
    <source>
        <dbReference type="ARBA" id="ARBA00004651"/>
    </source>
</evidence>
<dbReference type="GO" id="GO:0005886">
    <property type="term" value="C:plasma membrane"/>
    <property type="evidence" value="ECO:0007669"/>
    <property type="project" value="UniProtKB-SubCell"/>
</dbReference>
<feature type="transmembrane region" description="Helical" evidence="6">
    <location>
        <begin position="108"/>
        <end position="132"/>
    </location>
</feature>
<reference evidence="8 9" key="1">
    <citation type="journal article" date="2016" name="Front. Microbiol.">
        <title>Comprehensive Phylogenetic Analysis of Bovine Non-aureus Staphylococci Species Based on Whole-Genome Sequencing.</title>
        <authorList>
            <person name="Naushad S."/>
            <person name="Barkema H.W."/>
            <person name="Luby C."/>
            <person name="Condas L.A."/>
            <person name="Nobrega D.B."/>
            <person name="Carson D.A."/>
            <person name="De Buck J."/>
        </authorList>
    </citation>
    <scope>NUCLEOTIDE SEQUENCE [LARGE SCALE GENOMIC DNA]</scope>
    <source>
        <strain evidence="8 9">SNUC 2204</strain>
    </source>
</reference>
<proteinExistence type="predicted"/>
<organism evidence="8 9">
    <name type="scientific">Mammaliicoccus vitulinus</name>
    <dbReference type="NCBI Taxonomy" id="71237"/>
    <lineage>
        <taxon>Bacteria</taxon>
        <taxon>Bacillati</taxon>
        <taxon>Bacillota</taxon>
        <taxon>Bacilli</taxon>
        <taxon>Bacillales</taxon>
        <taxon>Staphylococcaceae</taxon>
        <taxon>Mammaliicoccus</taxon>
    </lineage>
</organism>
<evidence type="ECO:0000256" key="6">
    <source>
        <dbReference type="SAM" id="Phobius"/>
    </source>
</evidence>
<evidence type="ECO:0000259" key="7">
    <source>
        <dbReference type="Pfam" id="PF03553"/>
    </source>
</evidence>
<feature type="transmembrane region" description="Helical" evidence="6">
    <location>
        <begin position="480"/>
        <end position="497"/>
    </location>
</feature>
<feature type="transmembrane region" description="Helical" evidence="6">
    <location>
        <begin position="195"/>
        <end position="214"/>
    </location>
</feature>
<dbReference type="AlphaFoldDB" id="A0A2T4PR67"/>
<feature type="transmembrane region" description="Helical" evidence="6">
    <location>
        <begin position="67"/>
        <end position="87"/>
    </location>
</feature>
<evidence type="ECO:0000256" key="2">
    <source>
        <dbReference type="ARBA" id="ARBA00022475"/>
    </source>
</evidence>
<keyword evidence="2" id="KW-1003">Cell membrane</keyword>
<evidence type="ECO:0000256" key="4">
    <source>
        <dbReference type="ARBA" id="ARBA00022989"/>
    </source>
</evidence>
<dbReference type="GeneID" id="64116318"/>
<dbReference type="PANTHER" id="PTHR43478:SF1">
    <property type="entry name" value="NA+_H+ ANTIPORTER NHAC-LIKE C-TERMINAL DOMAIN-CONTAINING PROTEIN"/>
    <property type="match status" value="1"/>
</dbReference>
<keyword evidence="3 6" id="KW-0812">Transmembrane</keyword>
<feature type="transmembrane region" description="Helical" evidence="6">
    <location>
        <begin position="293"/>
        <end position="315"/>
    </location>
</feature>
<dbReference type="EMBL" id="PZFK01000027">
    <property type="protein sequence ID" value="PTI28523.1"/>
    <property type="molecule type" value="Genomic_DNA"/>
</dbReference>
<feature type="transmembrane region" description="Helical" evidence="6">
    <location>
        <begin position="259"/>
        <end position="281"/>
    </location>
</feature>
<comment type="caution">
    <text evidence="8">The sequence shown here is derived from an EMBL/GenBank/DDBJ whole genome shotgun (WGS) entry which is preliminary data.</text>
</comment>
<feature type="transmembrane region" description="Helical" evidence="6">
    <location>
        <begin position="456"/>
        <end position="474"/>
    </location>
</feature>
<dbReference type="InterPro" id="IPR018461">
    <property type="entry name" value="Na/H_Antiport_NhaC-like_C"/>
</dbReference>
<evidence type="ECO:0000256" key="3">
    <source>
        <dbReference type="ARBA" id="ARBA00022692"/>
    </source>
</evidence>
<dbReference type="Proteomes" id="UP000241209">
    <property type="component" value="Unassembled WGS sequence"/>
</dbReference>
<dbReference type="Pfam" id="PF03553">
    <property type="entry name" value="Na_H_antiporter"/>
    <property type="match status" value="1"/>
</dbReference>
<feature type="transmembrane region" description="Helical" evidence="6">
    <location>
        <begin position="365"/>
        <end position="385"/>
    </location>
</feature>
<dbReference type="RefSeq" id="WP_107557248.1">
    <property type="nucleotide sequence ID" value="NZ_BMDF01000002.1"/>
</dbReference>
<gene>
    <name evidence="8" type="ORF">BU072_11345</name>
</gene>
<evidence type="ECO:0000256" key="5">
    <source>
        <dbReference type="ARBA" id="ARBA00023136"/>
    </source>
</evidence>
<feature type="domain" description="Na+/H+ antiporter NhaC-like C-terminal" evidence="7">
    <location>
        <begin position="159"/>
        <end position="472"/>
    </location>
</feature>
<feature type="transmembrane region" description="Helical" evidence="6">
    <location>
        <begin position="405"/>
        <end position="424"/>
    </location>
</feature>
<dbReference type="PANTHER" id="PTHR43478">
    <property type="entry name" value="NA+/H+ ANTIPORTER-RELATED"/>
    <property type="match status" value="1"/>
</dbReference>
<sequence length="504" mass="55223">MDSFGFWSIIPPIIAIIMVLLTRSVIVSLFLGLFSGILLLTSFNPISSLKKLLGDYLFVTVADEYNAGILILLVFIGGFVALLENSGGAKAFANHFISGTKNRIKIQLAAWFSGIIIFFSEMGTPLIVGPIYESLFDKAKISREKLAWIIDSTASPVSVMIPFIGWGVYIMGLIDTEFKRLSIDMTSWDAFITSLPYFIYPVLAVLIVPLIVILKLDFGPMKKAEERIMNSGEIYWENAKPLRESIDTDQDVESKSKPILIWLPILILIISLFTLLAPKGFPFQSVEGKDFRIALSLSYFFSAISIIIMMLIFKVKTISQSLNIYTSGMKNMTDILIILVLAWSLGSVLDKLGTANYIVQVIDGTIPPAIVPALIFLVGACMSFANGTSWGTFAIMLPLAIPLGYHLDLPLTVCIGAVISGGIFGDHSSPISDTTILSSTGAGADHKDHNKTQVPIAIFNGVVTAIALLITSMIDFKFTLVIAIVFMVIGVFIIHKVQKYKYST</sequence>
<dbReference type="STRING" id="1167632.GCA_000286335_02560"/>